<comment type="subcellular location">
    <subcellularLocation>
        <location evidence="1">Peroxisome</location>
    </subcellularLocation>
</comment>
<dbReference type="Proteomes" id="UP001153714">
    <property type="component" value="Chromosome 14"/>
</dbReference>
<reference evidence="4" key="2">
    <citation type="submission" date="2022-10" db="EMBL/GenBank/DDBJ databases">
        <authorList>
            <consortium name="ENA_rothamsted_submissions"/>
            <consortium name="culmorum"/>
            <person name="King R."/>
        </authorList>
    </citation>
    <scope>NUCLEOTIDE SEQUENCE</scope>
</reference>
<evidence type="ECO:0000313" key="4">
    <source>
        <dbReference type="EMBL" id="CAG9785426.1"/>
    </source>
</evidence>
<keyword evidence="2" id="KW-0576">Peroxisome</keyword>
<sequence length="310" mass="34579">MSHAVLRGSPTASQLYLDTVLDTTRENFKNGNDKKERCQVNLAEIIFYSMKRNMDGVYMINGASGATISNRQILSTALPLALAISSNYEAGTVIMLLMRNHQYMAATYYASIFANVVPLLVDPNSTACEIREFFDLVYPCAVFCDHDIYNDIKQILNEMGHSATKIIISDDPNSLKAFCRLHRLSQATPETNALLMLTSGSTSSSKATILKHGGLVAHLPTVWVHHNRFPKPEKLALLLSSAQWMTNTVMMLTCPVYGVSLLMTPKKPTVQHVLHIIEKYRVSVMVISYKIKIITLFNLSRILGKIGEHT</sequence>
<dbReference type="GO" id="GO:0016405">
    <property type="term" value="F:CoA-ligase activity"/>
    <property type="evidence" value="ECO:0007669"/>
    <property type="project" value="TreeGrafter"/>
</dbReference>
<dbReference type="Gene3D" id="3.40.50.12780">
    <property type="entry name" value="N-terminal domain of ligase-like"/>
    <property type="match status" value="1"/>
</dbReference>
<name>A0A9N9WBK7_9NEOP</name>
<dbReference type="PROSITE" id="PS00455">
    <property type="entry name" value="AMP_BINDING"/>
    <property type="match status" value="1"/>
</dbReference>
<accession>A0A9N9WBK7</accession>
<dbReference type="InterPro" id="IPR000873">
    <property type="entry name" value="AMP-dep_synth/lig_dom"/>
</dbReference>
<protein>
    <recommendedName>
        <fullName evidence="3">AMP-dependent synthetase/ligase domain-containing protein</fullName>
    </recommendedName>
</protein>
<organism evidence="4 5">
    <name type="scientific">Diatraea saccharalis</name>
    <name type="common">sugarcane borer</name>
    <dbReference type="NCBI Taxonomy" id="40085"/>
    <lineage>
        <taxon>Eukaryota</taxon>
        <taxon>Metazoa</taxon>
        <taxon>Ecdysozoa</taxon>
        <taxon>Arthropoda</taxon>
        <taxon>Hexapoda</taxon>
        <taxon>Insecta</taxon>
        <taxon>Pterygota</taxon>
        <taxon>Neoptera</taxon>
        <taxon>Endopterygota</taxon>
        <taxon>Lepidoptera</taxon>
        <taxon>Glossata</taxon>
        <taxon>Ditrysia</taxon>
        <taxon>Pyraloidea</taxon>
        <taxon>Crambidae</taxon>
        <taxon>Crambinae</taxon>
        <taxon>Diatraea</taxon>
    </lineage>
</organism>
<dbReference type="AlphaFoldDB" id="A0A9N9WBK7"/>
<proteinExistence type="predicted"/>
<gene>
    <name evidence="4" type="ORF">DIATSA_LOCUS3457</name>
</gene>
<reference evidence="4" key="1">
    <citation type="submission" date="2021-12" db="EMBL/GenBank/DDBJ databases">
        <authorList>
            <person name="King R."/>
        </authorList>
    </citation>
    <scope>NUCLEOTIDE SEQUENCE</scope>
</reference>
<dbReference type="GO" id="GO:0005777">
    <property type="term" value="C:peroxisome"/>
    <property type="evidence" value="ECO:0007669"/>
    <property type="project" value="UniProtKB-SubCell"/>
</dbReference>
<dbReference type="OrthoDB" id="6614653at2759"/>
<evidence type="ECO:0000313" key="5">
    <source>
        <dbReference type="Proteomes" id="UP001153714"/>
    </source>
</evidence>
<dbReference type="PANTHER" id="PTHR24096">
    <property type="entry name" value="LONG-CHAIN-FATTY-ACID--COA LIGASE"/>
    <property type="match status" value="1"/>
</dbReference>
<dbReference type="InterPro" id="IPR020845">
    <property type="entry name" value="AMP-binding_CS"/>
</dbReference>
<keyword evidence="5" id="KW-1185">Reference proteome</keyword>
<dbReference type="EMBL" id="OU893345">
    <property type="protein sequence ID" value="CAG9785426.1"/>
    <property type="molecule type" value="Genomic_DNA"/>
</dbReference>
<evidence type="ECO:0000256" key="1">
    <source>
        <dbReference type="ARBA" id="ARBA00004275"/>
    </source>
</evidence>
<dbReference type="Pfam" id="PF00501">
    <property type="entry name" value="AMP-binding"/>
    <property type="match status" value="1"/>
</dbReference>
<dbReference type="InterPro" id="IPR042099">
    <property type="entry name" value="ANL_N_sf"/>
</dbReference>
<dbReference type="SUPFAM" id="SSF56801">
    <property type="entry name" value="Acetyl-CoA synthetase-like"/>
    <property type="match status" value="1"/>
</dbReference>
<evidence type="ECO:0000256" key="2">
    <source>
        <dbReference type="ARBA" id="ARBA00023140"/>
    </source>
</evidence>
<feature type="domain" description="AMP-dependent synthetase/ligase" evidence="3">
    <location>
        <begin position="51"/>
        <end position="287"/>
    </location>
</feature>
<evidence type="ECO:0000259" key="3">
    <source>
        <dbReference type="Pfam" id="PF00501"/>
    </source>
</evidence>